<organism evidence="2 3">
    <name type="scientific">Diplocarpon coronariae</name>
    <dbReference type="NCBI Taxonomy" id="2795749"/>
    <lineage>
        <taxon>Eukaryota</taxon>
        <taxon>Fungi</taxon>
        <taxon>Dikarya</taxon>
        <taxon>Ascomycota</taxon>
        <taxon>Pezizomycotina</taxon>
        <taxon>Leotiomycetes</taxon>
        <taxon>Helotiales</taxon>
        <taxon>Drepanopezizaceae</taxon>
        <taxon>Diplocarpon</taxon>
    </lineage>
</organism>
<dbReference type="InParanoid" id="A0A218ZCX5"/>
<dbReference type="Proteomes" id="UP000242519">
    <property type="component" value="Unassembled WGS sequence"/>
</dbReference>
<reference evidence="2 3" key="1">
    <citation type="submission" date="2017-04" db="EMBL/GenBank/DDBJ databases">
        <title>Draft genome sequence of Marssonina coronaria NL1: causal agent of apple blotch.</title>
        <authorList>
            <person name="Cheng Q."/>
        </authorList>
    </citation>
    <scope>NUCLEOTIDE SEQUENCE [LARGE SCALE GENOMIC DNA]</scope>
    <source>
        <strain evidence="2 3">NL1</strain>
    </source>
</reference>
<dbReference type="AlphaFoldDB" id="A0A218ZCX5"/>
<evidence type="ECO:0000313" key="3">
    <source>
        <dbReference type="Proteomes" id="UP000242519"/>
    </source>
</evidence>
<feature type="region of interest" description="Disordered" evidence="1">
    <location>
        <begin position="25"/>
        <end position="46"/>
    </location>
</feature>
<gene>
    <name evidence="2" type="ORF">B2J93_576</name>
</gene>
<evidence type="ECO:0000313" key="2">
    <source>
        <dbReference type="EMBL" id="OWP05006.1"/>
    </source>
</evidence>
<dbReference type="EMBL" id="MZNU01000083">
    <property type="protein sequence ID" value="OWP05006.1"/>
    <property type="molecule type" value="Genomic_DNA"/>
</dbReference>
<name>A0A218ZCX5_9HELO</name>
<protein>
    <submittedName>
        <fullName evidence="2">Uncharacterized protein</fullName>
    </submittedName>
</protein>
<comment type="caution">
    <text evidence="2">The sequence shown here is derived from an EMBL/GenBank/DDBJ whole genome shotgun (WGS) entry which is preliminary data.</text>
</comment>
<keyword evidence="3" id="KW-1185">Reference proteome</keyword>
<sequence>MFRADIVNRIGSSLVVRGSQPAQAWGGVRTPVQSQQSKDSETCPRPAPVYWRELPQSLDELSCQESTGSRAASSILRSSWSEQQCSVADRNQCTGVPFTTALPGGSLDSLPKGFA</sequence>
<evidence type="ECO:0000256" key="1">
    <source>
        <dbReference type="SAM" id="MobiDB-lite"/>
    </source>
</evidence>
<accession>A0A218ZCX5</accession>
<proteinExistence type="predicted"/>